<keyword evidence="3" id="KW-1185">Reference proteome</keyword>
<feature type="compositionally biased region" description="Basic residues" evidence="1">
    <location>
        <begin position="57"/>
        <end position="70"/>
    </location>
</feature>
<feature type="compositionally biased region" description="Basic and acidic residues" evidence="1">
    <location>
        <begin position="46"/>
        <end position="56"/>
    </location>
</feature>
<organism evidence="2 3">
    <name type="scientific">Portunus trituberculatus</name>
    <name type="common">Swimming crab</name>
    <name type="synonym">Neptunus trituberculatus</name>
    <dbReference type="NCBI Taxonomy" id="210409"/>
    <lineage>
        <taxon>Eukaryota</taxon>
        <taxon>Metazoa</taxon>
        <taxon>Ecdysozoa</taxon>
        <taxon>Arthropoda</taxon>
        <taxon>Crustacea</taxon>
        <taxon>Multicrustacea</taxon>
        <taxon>Malacostraca</taxon>
        <taxon>Eumalacostraca</taxon>
        <taxon>Eucarida</taxon>
        <taxon>Decapoda</taxon>
        <taxon>Pleocyemata</taxon>
        <taxon>Brachyura</taxon>
        <taxon>Eubrachyura</taxon>
        <taxon>Portunoidea</taxon>
        <taxon>Portunidae</taxon>
        <taxon>Portuninae</taxon>
        <taxon>Portunus</taxon>
    </lineage>
</organism>
<accession>A0A5B7FQM0</accession>
<proteinExistence type="predicted"/>
<name>A0A5B7FQM0_PORTR</name>
<evidence type="ECO:0000256" key="1">
    <source>
        <dbReference type="SAM" id="MobiDB-lite"/>
    </source>
</evidence>
<dbReference type="Proteomes" id="UP000324222">
    <property type="component" value="Unassembled WGS sequence"/>
</dbReference>
<gene>
    <name evidence="2" type="ORF">E2C01_040969</name>
</gene>
<evidence type="ECO:0000313" key="2">
    <source>
        <dbReference type="EMBL" id="MPC47228.1"/>
    </source>
</evidence>
<evidence type="ECO:0000313" key="3">
    <source>
        <dbReference type="Proteomes" id="UP000324222"/>
    </source>
</evidence>
<dbReference type="EMBL" id="VSRR010007625">
    <property type="protein sequence ID" value="MPC47228.1"/>
    <property type="molecule type" value="Genomic_DNA"/>
</dbReference>
<sequence length="70" mass="8601">MYHCRLCYVCEYQQKDDCDAGMPMRRHHEEERKRNKTSKLIQGNQEHLKNNSETHQRMKTNRIKHSRLET</sequence>
<dbReference type="AlphaFoldDB" id="A0A5B7FQM0"/>
<reference evidence="2 3" key="1">
    <citation type="submission" date="2019-05" db="EMBL/GenBank/DDBJ databases">
        <title>Another draft genome of Portunus trituberculatus and its Hox gene families provides insights of decapod evolution.</title>
        <authorList>
            <person name="Jeong J.-H."/>
            <person name="Song I."/>
            <person name="Kim S."/>
            <person name="Choi T."/>
            <person name="Kim D."/>
            <person name="Ryu S."/>
            <person name="Kim W."/>
        </authorList>
    </citation>
    <scope>NUCLEOTIDE SEQUENCE [LARGE SCALE GENOMIC DNA]</scope>
    <source>
        <tissue evidence="2">Muscle</tissue>
    </source>
</reference>
<protein>
    <submittedName>
        <fullName evidence="2">Uncharacterized protein</fullName>
    </submittedName>
</protein>
<comment type="caution">
    <text evidence="2">The sequence shown here is derived from an EMBL/GenBank/DDBJ whole genome shotgun (WGS) entry which is preliminary data.</text>
</comment>
<feature type="region of interest" description="Disordered" evidence="1">
    <location>
        <begin position="20"/>
        <end position="70"/>
    </location>
</feature>